<dbReference type="OrthoDB" id="278110at2"/>
<dbReference type="SFLD" id="SFLDG01146">
    <property type="entry name" value="C1.2.2"/>
    <property type="match status" value="1"/>
</dbReference>
<dbReference type="InterPro" id="IPR010708">
    <property type="entry name" value="5'(3')-deoxyribonucleotidase"/>
</dbReference>
<dbReference type="PANTHER" id="PTHR16504:SF4">
    <property type="entry name" value="5'(3')-DEOXYRIBONUCLEOTIDASE"/>
    <property type="match status" value="1"/>
</dbReference>
<organism evidence="3 4">
    <name type="scientific">Dyadobacter jejuensis</name>
    <dbReference type="NCBI Taxonomy" id="1082580"/>
    <lineage>
        <taxon>Bacteria</taxon>
        <taxon>Pseudomonadati</taxon>
        <taxon>Bacteroidota</taxon>
        <taxon>Cytophagia</taxon>
        <taxon>Cytophagales</taxon>
        <taxon>Spirosomataceae</taxon>
        <taxon>Dyadobacter</taxon>
    </lineage>
</organism>
<sequence length="179" mass="20434">MKKTIAIDMDNVLVDIEINWIDKYEEAYGIRISKEAMRGIPEDAAFPDPVAARELVYQPGFFLNAPIMDGAYEALIALQERYDIYIVSAAMEFPNSLKEKHDWLAKHLPFISWRNIVLCGDKSIIGTDLLIDDHVKNLDPFKGESILFTAGHNIHIDRHTRVNNWAEVLDLLLPESVIK</sequence>
<evidence type="ECO:0000313" key="3">
    <source>
        <dbReference type="EMBL" id="PWJ59427.1"/>
    </source>
</evidence>
<dbReference type="SFLD" id="SFLDG01126">
    <property type="entry name" value="C1.2:_Nucleotidase_Like"/>
    <property type="match status" value="1"/>
</dbReference>
<dbReference type="InterPro" id="IPR023214">
    <property type="entry name" value="HAD_sf"/>
</dbReference>
<dbReference type="InterPro" id="IPR036412">
    <property type="entry name" value="HAD-like_sf"/>
</dbReference>
<dbReference type="SFLD" id="SFLDS00003">
    <property type="entry name" value="Haloacid_Dehalogenase"/>
    <property type="match status" value="1"/>
</dbReference>
<evidence type="ECO:0000256" key="1">
    <source>
        <dbReference type="ARBA" id="ARBA00009589"/>
    </source>
</evidence>
<comment type="similarity">
    <text evidence="1">Belongs to the 5'(3')-deoxyribonucleotidase family.</text>
</comment>
<dbReference type="AlphaFoldDB" id="A0A316BA60"/>
<proteinExistence type="inferred from homology"/>
<evidence type="ECO:0000256" key="2">
    <source>
        <dbReference type="PIRSR" id="PIRSR610708-1"/>
    </source>
</evidence>
<dbReference type="Pfam" id="PF06941">
    <property type="entry name" value="NT5C"/>
    <property type="match status" value="1"/>
</dbReference>
<accession>A0A316BA60</accession>
<dbReference type="GO" id="GO:0008253">
    <property type="term" value="F:5'-nucleotidase activity"/>
    <property type="evidence" value="ECO:0007669"/>
    <property type="project" value="InterPro"/>
</dbReference>
<gene>
    <name evidence="3" type="ORF">CLV98_102260</name>
</gene>
<protein>
    <submittedName>
        <fullName evidence="3">5'(3')-deoxyribonucleotidase</fullName>
    </submittedName>
</protein>
<dbReference type="PANTHER" id="PTHR16504">
    <property type="entry name" value="5'(3')-DEOXYRIBONUCLEOTIDASE"/>
    <property type="match status" value="1"/>
</dbReference>
<feature type="active site" description="Nucleophile" evidence="2">
    <location>
        <position position="8"/>
    </location>
</feature>
<name>A0A316BA60_9BACT</name>
<keyword evidence="4" id="KW-1185">Reference proteome</keyword>
<dbReference type="Gene3D" id="1.10.40.40">
    <property type="entry name" value="Deoxyribonucleotidase, domain 2"/>
    <property type="match status" value="1"/>
</dbReference>
<evidence type="ECO:0000313" key="4">
    <source>
        <dbReference type="Proteomes" id="UP000245880"/>
    </source>
</evidence>
<dbReference type="SUPFAM" id="SSF56784">
    <property type="entry name" value="HAD-like"/>
    <property type="match status" value="1"/>
</dbReference>
<dbReference type="EMBL" id="QGDT01000002">
    <property type="protein sequence ID" value="PWJ59427.1"/>
    <property type="molecule type" value="Genomic_DNA"/>
</dbReference>
<dbReference type="RefSeq" id="WP_109673307.1">
    <property type="nucleotide sequence ID" value="NZ_QGDT01000002.1"/>
</dbReference>
<dbReference type="GO" id="GO:0009223">
    <property type="term" value="P:pyrimidine deoxyribonucleotide catabolic process"/>
    <property type="evidence" value="ECO:0007669"/>
    <property type="project" value="TreeGrafter"/>
</dbReference>
<dbReference type="Proteomes" id="UP000245880">
    <property type="component" value="Unassembled WGS sequence"/>
</dbReference>
<dbReference type="Gene3D" id="3.40.50.1000">
    <property type="entry name" value="HAD superfamily/HAD-like"/>
    <property type="match status" value="1"/>
</dbReference>
<reference evidence="3 4" key="1">
    <citation type="submission" date="2018-03" db="EMBL/GenBank/DDBJ databases">
        <title>Genomic Encyclopedia of Archaeal and Bacterial Type Strains, Phase II (KMG-II): from individual species to whole genera.</title>
        <authorList>
            <person name="Goeker M."/>
        </authorList>
    </citation>
    <scope>NUCLEOTIDE SEQUENCE [LARGE SCALE GENOMIC DNA]</scope>
    <source>
        <strain evidence="3 4">DSM 100346</strain>
    </source>
</reference>
<feature type="active site" description="Proton donor" evidence="2">
    <location>
        <position position="10"/>
    </location>
</feature>
<comment type="caution">
    <text evidence="3">The sequence shown here is derived from an EMBL/GenBank/DDBJ whole genome shotgun (WGS) entry which is preliminary data.</text>
</comment>